<dbReference type="Gene3D" id="1.10.10.10">
    <property type="entry name" value="Winged helix-like DNA-binding domain superfamily/Winged helix DNA-binding domain"/>
    <property type="match status" value="1"/>
</dbReference>
<protein>
    <recommendedName>
        <fullName evidence="8">Transcription initiation factor IIF subunit alpha</fullName>
    </recommendedName>
</protein>
<feature type="compositionally biased region" description="Low complexity" evidence="9">
    <location>
        <begin position="262"/>
        <end position="271"/>
    </location>
</feature>
<dbReference type="GO" id="GO:0005634">
    <property type="term" value="C:nucleus"/>
    <property type="evidence" value="ECO:0007669"/>
    <property type="project" value="UniProtKB-SubCell"/>
</dbReference>
<evidence type="ECO:0000256" key="6">
    <source>
        <dbReference type="ARBA" id="ARBA00023242"/>
    </source>
</evidence>
<evidence type="ECO:0000256" key="3">
    <source>
        <dbReference type="ARBA" id="ARBA00023015"/>
    </source>
</evidence>
<dbReference type="PANTHER" id="PTHR13011:SF0">
    <property type="entry name" value="GENERAL TRANSCRIPTION FACTOR IIF SUBUNIT 1"/>
    <property type="match status" value="1"/>
</dbReference>
<evidence type="ECO:0000256" key="8">
    <source>
        <dbReference type="RuleBase" id="RU366044"/>
    </source>
</evidence>
<keyword evidence="3 8" id="KW-0805">Transcription regulation</keyword>
<evidence type="ECO:0000313" key="10">
    <source>
        <dbReference type="EMBL" id="KAL3102226.1"/>
    </source>
</evidence>
<dbReference type="InterPro" id="IPR011039">
    <property type="entry name" value="TFIIF_interaction"/>
</dbReference>
<comment type="similarity">
    <text evidence="2 8">Belongs to the TFIIF alpha subunit family.</text>
</comment>
<reference evidence="10 11" key="1">
    <citation type="submission" date="2024-10" db="EMBL/GenBank/DDBJ databases">
        <authorList>
            <person name="Kim D."/>
        </authorList>
    </citation>
    <scope>NUCLEOTIDE SEQUENCE [LARGE SCALE GENOMIC DNA]</scope>
    <source>
        <strain evidence="10">Taebaek</strain>
    </source>
</reference>
<feature type="compositionally biased region" description="Basic and acidic residues" evidence="9">
    <location>
        <begin position="473"/>
        <end position="484"/>
    </location>
</feature>
<gene>
    <name evidence="10" type="ORF">niasHS_003635</name>
</gene>
<accession>A0ABD2KH33</accession>
<organism evidence="10 11">
    <name type="scientific">Heterodera schachtii</name>
    <name type="common">Sugarbeet cyst nematode worm</name>
    <name type="synonym">Tylenchus schachtii</name>
    <dbReference type="NCBI Taxonomy" id="97005"/>
    <lineage>
        <taxon>Eukaryota</taxon>
        <taxon>Metazoa</taxon>
        <taxon>Ecdysozoa</taxon>
        <taxon>Nematoda</taxon>
        <taxon>Chromadorea</taxon>
        <taxon>Rhabditida</taxon>
        <taxon>Tylenchina</taxon>
        <taxon>Tylenchomorpha</taxon>
        <taxon>Tylenchoidea</taxon>
        <taxon>Heteroderidae</taxon>
        <taxon>Heteroderinae</taxon>
        <taxon>Heterodera</taxon>
    </lineage>
</organism>
<keyword evidence="11" id="KW-1185">Reference proteome</keyword>
<keyword evidence="5 8" id="KW-0804">Transcription</keyword>
<feature type="compositionally biased region" description="Basic and acidic residues" evidence="9">
    <location>
        <begin position="358"/>
        <end position="377"/>
    </location>
</feature>
<dbReference type="InterPro" id="IPR036388">
    <property type="entry name" value="WH-like_DNA-bd_sf"/>
</dbReference>
<feature type="region of interest" description="Disordered" evidence="9">
    <location>
        <begin position="111"/>
        <end position="130"/>
    </location>
</feature>
<dbReference type="SUPFAM" id="SSF50916">
    <property type="entry name" value="Rap30/74 interaction domains"/>
    <property type="match status" value="1"/>
</dbReference>
<evidence type="ECO:0000256" key="4">
    <source>
        <dbReference type="ARBA" id="ARBA00023125"/>
    </source>
</evidence>
<evidence type="ECO:0000313" key="11">
    <source>
        <dbReference type="Proteomes" id="UP001620645"/>
    </source>
</evidence>
<evidence type="ECO:0000256" key="2">
    <source>
        <dbReference type="ARBA" id="ARBA00005249"/>
    </source>
</evidence>
<dbReference type="GO" id="GO:0003677">
    <property type="term" value="F:DNA binding"/>
    <property type="evidence" value="ECO:0007669"/>
    <property type="project" value="UniProtKB-KW"/>
</dbReference>
<dbReference type="Pfam" id="PF05793">
    <property type="entry name" value="TFIIF_alpha"/>
    <property type="match status" value="1"/>
</dbReference>
<feature type="compositionally biased region" description="Acidic residues" evidence="9">
    <location>
        <begin position="232"/>
        <end position="243"/>
    </location>
</feature>
<dbReference type="EMBL" id="JBICCN010000026">
    <property type="protein sequence ID" value="KAL3102226.1"/>
    <property type="molecule type" value="Genomic_DNA"/>
</dbReference>
<feature type="compositionally biased region" description="Acidic residues" evidence="9">
    <location>
        <begin position="291"/>
        <end position="300"/>
    </location>
</feature>
<keyword evidence="6 8" id="KW-0539">Nucleus</keyword>
<dbReference type="Proteomes" id="UP001620645">
    <property type="component" value="Unassembled WGS sequence"/>
</dbReference>
<dbReference type="InterPro" id="IPR008851">
    <property type="entry name" value="TFIIF-alpha"/>
</dbReference>
<evidence type="ECO:0000256" key="7">
    <source>
        <dbReference type="ARBA" id="ARBA00025232"/>
    </source>
</evidence>
<proteinExistence type="inferred from homology"/>
<comment type="subcellular location">
    <subcellularLocation>
        <location evidence="1 8">Nucleus</location>
    </subcellularLocation>
</comment>
<comment type="function">
    <text evidence="7 8">TFIIF is a general transcription initiation factor that binds to RNA polymerase II and helps to recruit it to the initiation complex in collaboration with TFIIB. It promotes transcription elongation.</text>
</comment>
<comment type="caution">
    <text evidence="10">The sequence shown here is derived from an EMBL/GenBank/DDBJ whole genome shotgun (WGS) entry which is preliminary data.</text>
</comment>
<feature type="region of interest" description="Disordered" evidence="9">
    <location>
        <begin position="208"/>
        <end position="492"/>
    </location>
</feature>
<name>A0ABD2KH33_HETSC</name>
<evidence type="ECO:0000256" key="1">
    <source>
        <dbReference type="ARBA" id="ARBA00004123"/>
    </source>
</evidence>
<keyword evidence="4 8" id="KW-0238">DNA-binding</keyword>
<evidence type="ECO:0000256" key="9">
    <source>
        <dbReference type="SAM" id="MobiDB-lite"/>
    </source>
</evidence>
<sequence length="579" mass="65305">MSKQTNGVEQPKREFAVRVPKGSPRKLTIMKFNGSLNIRPENWAQETVQLEREDNRRHGVTTAGEVVQEFGEGSVFGSAAREEARRKKLGRQARKYNHDNQPWRLAIERSADGEGAAAAEAPKTGGGKTRKFRSIKEAGAGEHADYWIFYRVGNDLEAYKVDEWYQFLPAVTYKYLDAEQAEERFQQQSKVFNQFALKAQIQKQLAEQEEREQQGQMLAKNASGLKIKDEASSDDEYEADDEVEPKNGQNDAAKVRRKGKATAKNTKAKGQAKGDKKKQRVEAGDEVAAYESEDGEDEGREYDYMSDSGSDTDREELNADKKMEEDLVGVGEEKGLKRSLESDEEGEEEEDEEESEAEEAKESDGGPTEEQRTDGGESRQVGKGAKAVKNVDTIMAQRGGNRIAVEVCVEKDESNGSETDEDPDKEAIKSVLFMQDRRKKTGQSNNSEQSRKRHAAEAENGTEKAIVGAKKPKMIEQRETNEKAMEDDDSDIINGEISETFVRRLLERKPHSTKQLLTKANQRLQQKLMESGTQQQQHTKDKRIVTRLADILKKIEPYQFRKTNEAGKEVLFFSLNRTA</sequence>
<feature type="compositionally biased region" description="Acidic residues" evidence="9">
    <location>
        <begin position="342"/>
        <end position="357"/>
    </location>
</feature>
<dbReference type="PANTHER" id="PTHR13011">
    <property type="entry name" value="TFIIF-ALPHA"/>
    <property type="match status" value="1"/>
</dbReference>
<dbReference type="AlphaFoldDB" id="A0ABD2KH33"/>
<feature type="compositionally biased region" description="Low complexity" evidence="9">
    <location>
        <begin position="113"/>
        <end position="123"/>
    </location>
</feature>
<evidence type="ECO:0000256" key="5">
    <source>
        <dbReference type="ARBA" id="ARBA00023163"/>
    </source>
</evidence>
<feature type="compositionally biased region" description="Basic and acidic residues" evidence="9">
    <location>
        <begin position="311"/>
        <end position="341"/>
    </location>
</feature>